<protein>
    <submittedName>
        <fullName evidence="2">(raccoon dog) hypothetical protein</fullName>
    </submittedName>
</protein>
<organism evidence="2 3">
    <name type="scientific">Nyctereutes procyonoides</name>
    <name type="common">Raccoon dog</name>
    <name type="synonym">Canis procyonoides</name>
    <dbReference type="NCBI Taxonomy" id="34880"/>
    <lineage>
        <taxon>Eukaryota</taxon>
        <taxon>Metazoa</taxon>
        <taxon>Chordata</taxon>
        <taxon>Craniata</taxon>
        <taxon>Vertebrata</taxon>
        <taxon>Euteleostomi</taxon>
        <taxon>Mammalia</taxon>
        <taxon>Eutheria</taxon>
        <taxon>Laurasiatheria</taxon>
        <taxon>Carnivora</taxon>
        <taxon>Caniformia</taxon>
        <taxon>Canidae</taxon>
        <taxon>Nyctereutes</taxon>
    </lineage>
</organism>
<keyword evidence="3" id="KW-1185">Reference proteome</keyword>
<proteinExistence type="predicted"/>
<comment type="caution">
    <text evidence="2">The sequence shown here is derived from an EMBL/GenBank/DDBJ whole genome shotgun (WGS) entry which is preliminary data.</text>
</comment>
<evidence type="ECO:0000313" key="3">
    <source>
        <dbReference type="Proteomes" id="UP000645828"/>
    </source>
</evidence>
<feature type="region of interest" description="Disordered" evidence="1">
    <location>
        <begin position="167"/>
        <end position="204"/>
    </location>
</feature>
<name>A0A811Z2P2_NYCPR</name>
<feature type="compositionally biased region" description="Polar residues" evidence="1">
    <location>
        <begin position="167"/>
        <end position="182"/>
    </location>
</feature>
<accession>A0A811Z2P2</accession>
<evidence type="ECO:0000256" key="1">
    <source>
        <dbReference type="SAM" id="MobiDB-lite"/>
    </source>
</evidence>
<gene>
    <name evidence="2" type="ORF">NYPRO_LOCUS16077</name>
</gene>
<dbReference type="EMBL" id="CAJHUB010000755">
    <property type="protein sequence ID" value="CAD7683285.1"/>
    <property type="molecule type" value="Genomic_DNA"/>
</dbReference>
<dbReference type="AlphaFoldDB" id="A0A811Z2P2"/>
<evidence type="ECO:0000313" key="2">
    <source>
        <dbReference type="EMBL" id="CAD7683285.1"/>
    </source>
</evidence>
<reference evidence="2" key="1">
    <citation type="submission" date="2020-12" db="EMBL/GenBank/DDBJ databases">
        <authorList>
            <consortium name="Molecular Ecology Group"/>
        </authorList>
    </citation>
    <scope>NUCLEOTIDE SEQUENCE</scope>
    <source>
        <strain evidence="2">TBG_1078</strain>
    </source>
</reference>
<dbReference type="Proteomes" id="UP000645828">
    <property type="component" value="Unassembled WGS sequence"/>
</dbReference>
<sequence>MSGWLSITELKHRAKPQAWGWALDPPAPEICGTGAEAQTSTEETLQAAGVNLRRFPAGGSPQVTSHLASFLPSYSRPKSGSPRGPCAPGQALHCPSRPAQFWSSPPGPGACPPAQNDSPLFLAQVRRRDGQSGCLFVYLGFPRYLISPSRKRASGSCLASQAGLSLWPSESHQGSPAGTQANAPVFPGAVSSTLSSLPPGSWKA</sequence>